<dbReference type="GeneID" id="116213005"/>
<sequence>MAAKLVVLVVVFVAVAAVEATSRGNNNGVSLCKMNEDGLTACKPSVTKPNPVDPTPECCKALSAADLNCLCSYRNSLMLPALGIDPELAMGLPAKCSLPVPSGCSAMKHP</sequence>
<evidence type="ECO:0000313" key="5">
    <source>
        <dbReference type="Proteomes" id="UP000197138"/>
    </source>
</evidence>
<dbReference type="PANTHER" id="PTHR33122">
    <property type="entry name" value="LIPID BINDING PROTEIN-RELATED"/>
    <property type="match status" value="1"/>
</dbReference>
<feature type="signal peptide" evidence="1">
    <location>
        <begin position="1"/>
        <end position="20"/>
    </location>
</feature>
<feature type="domain" description="Bifunctional inhibitor/plant lipid transfer protein/seed storage helical" evidence="2">
    <location>
        <begin position="15"/>
        <end position="101"/>
    </location>
</feature>
<dbReference type="Proteomes" id="UP000233551">
    <property type="component" value="Unassembled WGS sequence"/>
</dbReference>
<dbReference type="EMBL" id="PGOL01001318">
    <property type="protein sequence ID" value="PKI59162.1"/>
    <property type="molecule type" value="Genomic_DNA"/>
</dbReference>
<organism evidence="3 5">
    <name type="scientific">Punica granatum</name>
    <name type="common">Pomegranate</name>
    <dbReference type="NCBI Taxonomy" id="22663"/>
    <lineage>
        <taxon>Eukaryota</taxon>
        <taxon>Viridiplantae</taxon>
        <taxon>Streptophyta</taxon>
        <taxon>Embryophyta</taxon>
        <taxon>Tracheophyta</taxon>
        <taxon>Spermatophyta</taxon>
        <taxon>Magnoliopsida</taxon>
        <taxon>eudicotyledons</taxon>
        <taxon>Gunneridae</taxon>
        <taxon>Pentapetalae</taxon>
        <taxon>rosids</taxon>
        <taxon>malvids</taxon>
        <taxon>Myrtales</taxon>
        <taxon>Lythraceae</taxon>
        <taxon>Punica</taxon>
    </lineage>
</organism>
<dbReference type="STRING" id="22663.A0A218VRC1"/>
<proteinExistence type="predicted"/>
<evidence type="ECO:0000313" key="3">
    <source>
        <dbReference type="EMBL" id="OWM62748.1"/>
    </source>
</evidence>
<dbReference type="GO" id="GO:0009627">
    <property type="term" value="P:systemic acquired resistance"/>
    <property type="evidence" value="ECO:0007669"/>
    <property type="project" value="InterPro"/>
</dbReference>
<dbReference type="Gene3D" id="1.10.110.10">
    <property type="entry name" value="Plant lipid-transfer and hydrophobic proteins"/>
    <property type="match status" value="1"/>
</dbReference>
<keyword evidence="1" id="KW-0732">Signal</keyword>
<dbReference type="InterPro" id="IPR044741">
    <property type="entry name" value="NsLTP-like"/>
</dbReference>
<reference evidence="3" key="2">
    <citation type="submission" date="2017-06" db="EMBL/GenBank/DDBJ databases">
        <title>The pomegranate genome and the genomics of punicalagin biosynthesis.</title>
        <authorList>
            <person name="Xu C."/>
        </authorList>
    </citation>
    <scope>NUCLEOTIDE SEQUENCE [LARGE SCALE GENOMIC DNA]</scope>
    <source>
        <tissue evidence="3">Fresh leaf</tissue>
    </source>
</reference>
<protein>
    <recommendedName>
        <fullName evidence="2">Bifunctional inhibitor/plant lipid transfer protein/seed storage helical domain-containing protein</fullName>
    </recommendedName>
</protein>
<comment type="caution">
    <text evidence="3">The sequence shown here is derived from an EMBL/GenBank/DDBJ whole genome shotgun (WGS) entry which is preliminary data.</text>
</comment>
<evidence type="ECO:0000256" key="1">
    <source>
        <dbReference type="SAM" id="SignalP"/>
    </source>
</evidence>
<evidence type="ECO:0000313" key="4">
    <source>
        <dbReference type="EMBL" id="PKI59162.1"/>
    </source>
</evidence>
<keyword evidence="6" id="KW-1185">Reference proteome</keyword>
<dbReference type="InterPro" id="IPR036312">
    <property type="entry name" value="Bifun_inhib/LTP/seed_sf"/>
</dbReference>
<accession>A0A218VRC1</accession>
<evidence type="ECO:0000313" key="6">
    <source>
        <dbReference type="Proteomes" id="UP000233551"/>
    </source>
</evidence>
<dbReference type="InterPro" id="IPR039265">
    <property type="entry name" value="DIR1-like"/>
</dbReference>
<reference evidence="5" key="1">
    <citation type="journal article" date="2017" name="Plant J.">
        <title>The pomegranate (Punica granatum L.) genome and the genomics of punicalagin biosynthesis.</title>
        <authorList>
            <person name="Qin G."/>
            <person name="Xu C."/>
            <person name="Ming R."/>
            <person name="Tang H."/>
            <person name="Guyot R."/>
            <person name="Kramer E.M."/>
            <person name="Hu Y."/>
            <person name="Yi X."/>
            <person name="Qi Y."/>
            <person name="Xu X."/>
            <person name="Gao Z."/>
            <person name="Pan H."/>
            <person name="Jian J."/>
            <person name="Tian Y."/>
            <person name="Yue Z."/>
            <person name="Xu Y."/>
        </authorList>
    </citation>
    <scope>NUCLEOTIDE SEQUENCE [LARGE SCALE GENOMIC DNA]</scope>
    <source>
        <strain evidence="5">cv. Dabenzi</strain>
    </source>
</reference>
<dbReference type="OrthoDB" id="643149at2759"/>
<dbReference type="InterPro" id="IPR016140">
    <property type="entry name" value="Bifunc_inhib/LTP/seed_store"/>
</dbReference>
<dbReference type="AlphaFoldDB" id="A0A218VRC1"/>
<dbReference type="Pfam" id="PF14368">
    <property type="entry name" value="LTP_2"/>
    <property type="match status" value="1"/>
</dbReference>
<dbReference type="Proteomes" id="UP000197138">
    <property type="component" value="Unassembled WGS sequence"/>
</dbReference>
<gene>
    <name evidence="3" type="ORF">CDL15_Pgr020042</name>
    <name evidence="4" type="ORF">CRG98_020427</name>
</gene>
<reference evidence="4 6" key="3">
    <citation type="submission" date="2017-11" db="EMBL/GenBank/DDBJ databases">
        <title>De-novo sequencing of pomegranate (Punica granatum L.) genome.</title>
        <authorList>
            <person name="Akparov Z."/>
            <person name="Amiraslanov A."/>
            <person name="Hajiyeva S."/>
            <person name="Abbasov M."/>
            <person name="Kaur K."/>
            <person name="Hamwieh A."/>
            <person name="Solovyev V."/>
            <person name="Salamov A."/>
            <person name="Braich B."/>
            <person name="Kosarev P."/>
            <person name="Mahmoud A."/>
            <person name="Hajiyev E."/>
            <person name="Babayeva S."/>
            <person name="Izzatullayeva V."/>
            <person name="Mammadov A."/>
            <person name="Mammadov A."/>
            <person name="Sharifova S."/>
            <person name="Ojaghi J."/>
            <person name="Eynullazada K."/>
            <person name="Bayramov B."/>
            <person name="Abdulazimova A."/>
            <person name="Shahmuradov I."/>
        </authorList>
    </citation>
    <scope>NUCLEOTIDE SEQUENCE [LARGE SCALE GENOMIC DNA]</scope>
    <source>
        <strain evidence="4">AG2017</strain>
        <strain evidence="6">cv. AG2017</strain>
        <tissue evidence="4">Leaf</tissue>
    </source>
</reference>
<dbReference type="PANTHER" id="PTHR33122:SF60">
    <property type="entry name" value="LIPID-TRANSFER PROTEIN DIR1-RELATED"/>
    <property type="match status" value="1"/>
</dbReference>
<dbReference type="GO" id="GO:0005504">
    <property type="term" value="F:fatty acid binding"/>
    <property type="evidence" value="ECO:0007669"/>
    <property type="project" value="InterPro"/>
</dbReference>
<feature type="chain" id="PRO_5014071496" description="Bifunctional inhibitor/plant lipid transfer protein/seed storage helical domain-containing protein" evidence="1">
    <location>
        <begin position="21"/>
        <end position="110"/>
    </location>
</feature>
<evidence type="ECO:0000259" key="2">
    <source>
        <dbReference type="Pfam" id="PF14368"/>
    </source>
</evidence>
<name>A0A218VRC1_PUNGR</name>
<dbReference type="SUPFAM" id="SSF47699">
    <property type="entry name" value="Bifunctional inhibitor/lipid-transfer protein/seed storage 2S albumin"/>
    <property type="match status" value="1"/>
</dbReference>
<dbReference type="EMBL" id="MTKT01006319">
    <property type="protein sequence ID" value="OWM62748.1"/>
    <property type="molecule type" value="Genomic_DNA"/>
</dbReference>
<dbReference type="CDD" id="cd04660">
    <property type="entry name" value="nsLTP_like"/>
    <property type="match status" value="1"/>
</dbReference>